<name>A0ABP1QCN9_9HEXA</name>
<reference evidence="9 10" key="1">
    <citation type="submission" date="2024-08" db="EMBL/GenBank/DDBJ databases">
        <authorList>
            <person name="Cucini C."/>
            <person name="Frati F."/>
        </authorList>
    </citation>
    <scope>NUCLEOTIDE SEQUENCE [LARGE SCALE GENOMIC DNA]</scope>
</reference>
<evidence type="ECO:0000313" key="9">
    <source>
        <dbReference type="EMBL" id="CAL8096942.1"/>
    </source>
</evidence>
<keyword evidence="6" id="KW-0687">Ribonucleoprotein</keyword>
<accession>A0ABP1QCN9</accession>
<evidence type="ECO:0000256" key="1">
    <source>
        <dbReference type="ARBA" id="ARBA00004173"/>
    </source>
</evidence>
<keyword evidence="10" id="KW-1185">Reference proteome</keyword>
<dbReference type="InterPro" id="IPR037229">
    <property type="entry name" value="Ribosomal_bL35_sf"/>
</dbReference>
<keyword evidence="3" id="KW-0809">Transit peptide</keyword>
<evidence type="ECO:0000256" key="8">
    <source>
        <dbReference type="ARBA" id="ARBA00035418"/>
    </source>
</evidence>
<dbReference type="PANTHER" id="PTHR15909">
    <property type="entry name" value="39S RIBOSOMAL PROTEIN L35, MITOCHONDRIAL"/>
    <property type="match status" value="1"/>
</dbReference>
<proteinExistence type="inferred from homology"/>
<dbReference type="InterPro" id="IPR021137">
    <property type="entry name" value="Ribosomal_bL35-like"/>
</dbReference>
<keyword evidence="4" id="KW-0689">Ribosomal protein</keyword>
<comment type="subcellular location">
    <subcellularLocation>
        <location evidence="1">Mitochondrion</location>
    </subcellularLocation>
</comment>
<protein>
    <recommendedName>
        <fullName evidence="7">Large ribosomal subunit protein bL35m</fullName>
    </recommendedName>
    <alternativeName>
        <fullName evidence="8">39S ribosomal protein L35, mitochondrial</fullName>
    </alternativeName>
</protein>
<evidence type="ECO:0000256" key="6">
    <source>
        <dbReference type="ARBA" id="ARBA00023274"/>
    </source>
</evidence>
<organism evidence="9 10">
    <name type="scientific">Orchesella dallaii</name>
    <dbReference type="NCBI Taxonomy" id="48710"/>
    <lineage>
        <taxon>Eukaryota</taxon>
        <taxon>Metazoa</taxon>
        <taxon>Ecdysozoa</taxon>
        <taxon>Arthropoda</taxon>
        <taxon>Hexapoda</taxon>
        <taxon>Collembola</taxon>
        <taxon>Entomobryomorpha</taxon>
        <taxon>Entomobryoidea</taxon>
        <taxon>Orchesellidae</taxon>
        <taxon>Orchesellinae</taxon>
        <taxon>Orchesella</taxon>
    </lineage>
</organism>
<dbReference type="Pfam" id="PF01632">
    <property type="entry name" value="Ribosomal_L35p"/>
    <property type="match status" value="1"/>
</dbReference>
<dbReference type="PANTHER" id="PTHR15909:SF0">
    <property type="entry name" value="LARGE RIBOSOMAL SUBUNIT PROTEIN BL35M"/>
    <property type="match status" value="1"/>
</dbReference>
<gene>
    <name evidence="9" type="ORF">ODALV1_LOCUS9497</name>
</gene>
<dbReference type="EMBL" id="CAXLJM020000028">
    <property type="protein sequence ID" value="CAL8096942.1"/>
    <property type="molecule type" value="Genomic_DNA"/>
</dbReference>
<evidence type="ECO:0000256" key="2">
    <source>
        <dbReference type="ARBA" id="ARBA00006598"/>
    </source>
</evidence>
<dbReference type="Proteomes" id="UP001642540">
    <property type="component" value="Unassembled WGS sequence"/>
</dbReference>
<evidence type="ECO:0000256" key="5">
    <source>
        <dbReference type="ARBA" id="ARBA00023128"/>
    </source>
</evidence>
<evidence type="ECO:0000256" key="7">
    <source>
        <dbReference type="ARBA" id="ARBA00035273"/>
    </source>
</evidence>
<evidence type="ECO:0000256" key="3">
    <source>
        <dbReference type="ARBA" id="ARBA00022946"/>
    </source>
</evidence>
<evidence type="ECO:0000256" key="4">
    <source>
        <dbReference type="ARBA" id="ARBA00022980"/>
    </source>
</evidence>
<dbReference type="InterPro" id="IPR019338">
    <property type="entry name" value="Ribosomal_bL35m"/>
</dbReference>
<dbReference type="SUPFAM" id="SSF143034">
    <property type="entry name" value="L35p-like"/>
    <property type="match status" value="1"/>
</dbReference>
<keyword evidence="5" id="KW-0496">Mitochondrion</keyword>
<evidence type="ECO:0000313" key="10">
    <source>
        <dbReference type="Proteomes" id="UP001642540"/>
    </source>
</evidence>
<comment type="similarity">
    <text evidence="2">Belongs to the bacterial ribosomal protein bL35 family.</text>
</comment>
<sequence>MALRQISSVLLRSVTPGTLMSQETGLLRRHHHLFNAVNSINTLKIACGAAEASIISRVTGCSTYSTSGGRTPTLIGSSPFVSSHHRISSQLLVGNIGAFRTSPSTLLIAPDPLVFNSTRNVIKMSMRKGRRKTVKAVLNRFYRLDWGAWISPKPGRARHLWKKSSRRRHRLRNHIFRKPWENRVLEKMMTKYWVKKKYFVDDPYETFHTRDNFPITKGVQGIKSTNLFQIKQYNHKDRRRKNPFR</sequence>
<comment type="caution">
    <text evidence="9">The sequence shown here is derived from an EMBL/GenBank/DDBJ whole genome shotgun (WGS) entry which is preliminary data.</text>
</comment>